<dbReference type="EMBL" id="JAIBOA010000032">
    <property type="protein sequence ID" value="MBW8487249.1"/>
    <property type="molecule type" value="Genomic_DNA"/>
</dbReference>
<comment type="caution">
    <text evidence="1">The sequence shown here is derived from an EMBL/GenBank/DDBJ whole genome shotgun (WGS) entry which is preliminary data.</text>
</comment>
<organism evidence="1 2">
    <name type="scientific">Actinomadura parmotrematis</name>
    <dbReference type="NCBI Taxonomy" id="2864039"/>
    <lineage>
        <taxon>Bacteria</taxon>
        <taxon>Bacillati</taxon>
        <taxon>Actinomycetota</taxon>
        <taxon>Actinomycetes</taxon>
        <taxon>Streptosporangiales</taxon>
        <taxon>Thermomonosporaceae</taxon>
        <taxon>Actinomadura</taxon>
    </lineage>
</organism>
<name>A0ABS7G3F5_9ACTN</name>
<keyword evidence="2" id="KW-1185">Reference proteome</keyword>
<dbReference type="RefSeq" id="WP_220170488.1">
    <property type="nucleotide sequence ID" value="NZ_JAIBOA010000032.1"/>
</dbReference>
<proteinExistence type="predicted"/>
<accession>A0ABS7G3F5</accession>
<dbReference type="Proteomes" id="UP000774570">
    <property type="component" value="Unassembled WGS sequence"/>
</dbReference>
<protein>
    <submittedName>
        <fullName evidence="1">Uncharacterized protein</fullName>
    </submittedName>
</protein>
<evidence type="ECO:0000313" key="1">
    <source>
        <dbReference type="EMBL" id="MBW8487249.1"/>
    </source>
</evidence>
<reference evidence="1 2" key="1">
    <citation type="submission" date="2021-07" db="EMBL/GenBank/DDBJ databases">
        <title>Actinomadura sp. PM05-2 isolated from lichen.</title>
        <authorList>
            <person name="Somphong A."/>
            <person name="Phongsopitanun W."/>
            <person name="Tanasupawat S."/>
            <person name="Peongsungnone V."/>
        </authorList>
    </citation>
    <scope>NUCLEOTIDE SEQUENCE [LARGE SCALE GENOMIC DNA]</scope>
    <source>
        <strain evidence="1 2">PM05-2</strain>
    </source>
</reference>
<gene>
    <name evidence="1" type="ORF">K1Y72_33165</name>
</gene>
<sequence>MFMRRLGFALCWVVLALFVINSPTVAAHTTKNLFTLLGLLAQGLARFASAF</sequence>
<evidence type="ECO:0000313" key="2">
    <source>
        <dbReference type="Proteomes" id="UP000774570"/>
    </source>
</evidence>